<proteinExistence type="predicted"/>
<feature type="non-terminal residue" evidence="1">
    <location>
        <position position="1"/>
    </location>
</feature>
<evidence type="ECO:0000313" key="1">
    <source>
        <dbReference type="EMBL" id="RGI79928.1"/>
    </source>
</evidence>
<evidence type="ECO:0000313" key="2">
    <source>
        <dbReference type="Proteomes" id="UP000262524"/>
    </source>
</evidence>
<accession>A0A374N8N9</accession>
<reference evidence="1 2" key="1">
    <citation type="submission" date="2018-08" db="EMBL/GenBank/DDBJ databases">
        <title>A genome reference for cultivated species of the human gut microbiota.</title>
        <authorList>
            <person name="Zou Y."/>
            <person name="Xue W."/>
            <person name="Luo G."/>
        </authorList>
    </citation>
    <scope>NUCLEOTIDE SEQUENCE [LARGE SCALE GENOMIC DNA]</scope>
    <source>
        <strain evidence="1 2">TM10-1AC</strain>
    </source>
</reference>
<comment type="caution">
    <text evidence="1">The sequence shown here is derived from an EMBL/GenBank/DDBJ whole genome shotgun (WGS) entry which is preliminary data.</text>
</comment>
<sequence length="59" mass="7423">NMTKMKYMVYFIHYEELYIFLTFNRKKLQQLRNILIYISDRNSIQIITCRRSMKKTIIR</sequence>
<dbReference type="Proteomes" id="UP000262524">
    <property type="component" value="Unassembled WGS sequence"/>
</dbReference>
<dbReference type="EMBL" id="QSOE01000142">
    <property type="protein sequence ID" value="RGI79928.1"/>
    <property type="molecule type" value="Genomic_DNA"/>
</dbReference>
<name>A0A374N8N9_9FIRM</name>
<protein>
    <submittedName>
        <fullName evidence="1">Uncharacterized protein</fullName>
    </submittedName>
</protein>
<organism evidence="1 2">
    <name type="scientific">Anaerobutyricum hallii</name>
    <dbReference type="NCBI Taxonomy" id="39488"/>
    <lineage>
        <taxon>Bacteria</taxon>
        <taxon>Bacillati</taxon>
        <taxon>Bacillota</taxon>
        <taxon>Clostridia</taxon>
        <taxon>Lachnospirales</taxon>
        <taxon>Lachnospiraceae</taxon>
        <taxon>Anaerobutyricum</taxon>
    </lineage>
</organism>
<dbReference type="AlphaFoldDB" id="A0A374N8N9"/>
<gene>
    <name evidence="1" type="ORF">DXD91_13965</name>
</gene>